<name>W6M9C6_9GAMM</name>
<dbReference type="Proteomes" id="UP000035760">
    <property type="component" value="Unassembled WGS sequence"/>
</dbReference>
<dbReference type="InterPro" id="IPR000847">
    <property type="entry name" value="LysR_HTH_N"/>
</dbReference>
<dbReference type="Pfam" id="PF03466">
    <property type="entry name" value="LysR_substrate"/>
    <property type="match status" value="1"/>
</dbReference>
<dbReference type="GO" id="GO:0003700">
    <property type="term" value="F:DNA-binding transcription factor activity"/>
    <property type="evidence" value="ECO:0007669"/>
    <property type="project" value="InterPro"/>
</dbReference>
<feature type="domain" description="HTH lysR-type" evidence="5">
    <location>
        <begin position="1"/>
        <end position="58"/>
    </location>
</feature>
<dbReference type="PANTHER" id="PTHR30537:SF3">
    <property type="entry name" value="TRANSCRIPTIONAL REGULATORY PROTEIN"/>
    <property type="match status" value="1"/>
</dbReference>
<evidence type="ECO:0000256" key="2">
    <source>
        <dbReference type="ARBA" id="ARBA00023015"/>
    </source>
</evidence>
<dbReference type="InterPro" id="IPR005119">
    <property type="entry name" value="LysR_subst-bd"/>
</dbReference>
<dbReference type="InterPro" id="IPR058163">
    <property type="entry name" value="LysR-type_TF_proteobact-type"/>
</dbReference>
<dbReference type="PANTHER" id="PTHR30537">
    <property type="entry name" value="HTH-TYPE TRANSCRIPTIONAL REGULATOR"/>
    <property type="match status" value="1"/>
</dbReference>
<comment type="caution">
    <text evidence="6">The sequence shown here is derived from an EMBL/GenBank/DDBJ whole genome shotgun (WGS) entry which is preliminary data.</text>
</comment>
<comment type="similarity">
    <text evidence="1">Belongs to the LysR transcriptional regulatory family.</text>
</comment>
<evidence type="ECO:0000313" key="6">
    <source>
        <dbReference type="EMBL" id="CDI02370.1"/>
    </source>
</evidence>
<dbReference type="PROSITE" id="PS50931">
    <property type="entry name" value="HTH_LYSR"/>
    <property type="match status" value="1"/>
</dbReference>
<keyword evidence="3" id="KW-0238">DNA-binding</keyword>
<dbReference type="AlphaFoldDB" id="W6M9C6"/>
<keyword evidence="2" id="KW-0805">Transcription regulation</keyword>
<dbReference type="Pfam" id="PF00126">
    <property type="entry name" value="HTH_1"/>
    <property type="match status" value="1"/>
</dbReference>
<dbReference type="InterPro" id="IPR036388">
    <property type="entry name" value="WH-like_DNA-bd_sf"/>
</dbReference>
<dbReference type="RefSeq" id="WP_048672493.1">
    <property type="nucleotide sequence ID" value="NZ_CBTJ020000036.1"/>
</dbReference>
<dbReference type="Gene3D" id="3.40.190.290">
    <property type="match status" value="1"/>
</dbReference>
<keyword evidence="7" id="KW-1185">Reference proteome</keyword>
<dbReference type="GO" id="GO:0006351">
    <property type="term" value="P:DNA-templated transcription"/>
    <property type="evidence" value="ECO:0007669"/>
    <property type="project" value="TreeGrafter"/>
</dbReference>
<evidence type="ECO:0000313" key="7">
    <source>
        <dbReference type="Proteomes" id="UP000035760"/>
    </source>
</evidence>
<keyword evidence="4" id="KW-0804">Transcription</keyword>
<evidence type="ECO:0000259" key="5">
    <source>
        <dbReference type="PROSITE" id="PS50931"/>
    </source>
</evidence>
<reference evidence="6" key="1">
    <citation type="submission" date="2013-07" db="EMBL/GenBank/DDBJ databases">
        <authorList>
            <person name="McIlroy S."/>
        </authorList>
    </citation>
    <scope>NUCLEOTIDE SEQUENCE [LARGE SCALE GENOMIC DNA]</scope>
    <source>
        <strain evidence="6">Run_A_D11</strain>
    </source>
</reference>
<dbReference type="EMBL" id="CBTJ020000036">
    <property type="protein sequence ID" value="CDI02370.1"/>
    <property type="molecule type" value="Genomic_DNA"/>
</dbReference>
<evidence type="ECO:0000256" key="4">
    <source>
        <dbReference type="ARBA" id="ARBA00023163"/>
    </source>
</evidence>
<dbReference type="SUPFAM" id="SSF53850">
    <property type="entry name" value="Periplasmic binding protein-like II"/>
    <property type="match status" value="1"/>
</dbReference>
<dbReference type="STRING" id="1400863.BN873_30034"/>
<protein>
    <submittedName>
        <fullName evidence="6">Transcriptional regulator, LysR family</fullName>
    </submittedName>
</protein>
<dbReference type="InterPro" id="IPR036390">
    <property type="entry name" value="WH_DNA-bd_sf"/>
</dbReference>
<dbReference type="GO" id="GO:0043565">
    <property type="term" value="F:sequence-specific DNA binding"/>
    <property type="evidence" value="ECO:0007669"/>
    <property type="project" value="TreeGrafter"/>
</dbReference>
<proteinExistence type="inferred from homology"/>
<accession>W6M9C6</accession>
<evidence type="ECO:0000256" key="1">
    <source>
        <dbReference type="ARBA" id="ARBA00009437"/>
    </source>
</evidence>
<reference evidence="6" key="2">
    <citation type="submission" date="2014-03" db="EMBL/GenBank/DDBJ databases">
        <title>Candidatus Competibacter-lineage genomes retrieved from metagenomes reveal functional metabolic diversity.</title>
        <authorList>
            <person name="McIlroy S.J."/>
            <person name="Albertsen M."/>
            <person name="Andresen E.K."/>
            <person name="Saunders A.M."/>
            <person name="Kristiansen R."/>
            <person name="Stokholm-Bjerregaard M."/>
            <person name="Nielsen K.L."/>
            <person name="Nielsen P.H."/>
        </authorList>
    </citation>
    <scope>NUCLEOTIDE SEQUENCE</scope>
    <source>
        <strain evidence="6">Run_A_D11</strain>
    </source>
</reference>
<dbReference type="OrthoDB" id="570111at2"/>
<evidence type="ECO:0000256" key="3">
    <source>
        <dbReference type="ARBA" id="ARBA00023125"/>
    </source>
</evidence>
<gene>
    <name evidence="6" type="ORF">BN873_30034</name>
</gene>
<dbReference type="SUPFAM" id="SSF46785">
    <property type="entry name" value="Winged helix' DNA-binding domain"/>
    <property type="match status" value="1"/>
</dbReference>
<organism evidence="6 7">
    <name type="scientific">Candidatus Competibacter denitrificans Run_A_D11</name>
    <dbReference type="NCBI Taxonomy" id="1400863"/>
    <lineage>
        <taxon>Bacteria</taxon>
        <taxon>Pseudomonadati</taxon>
        <taxon>Pseudomonadota</taxon>
        <taxon>Gammaproteobacteria</taxon>
        <taxon>Candidatus Competibacteraceae</taxon>
        <taxon>Candidatus Competibacter</taxon>
    </lineage>
</organism>
<sequence>MDWDDYRYFLAIEQAGSVLAAAKRLGVNHTTVLRRIASLEKRLGVRLFERLRTGYTPTAAGEELREVIGRVQQLLIDAEHQLAGKDLQLSGIVRIATTDTLSSSLLLPHLGAFRRLHPRIQLQVVSSHQMVNLTHREADVAIRATNHPPDNLLGRKIGVVRSAVYGAAQYLDQQGYDPTFSGHDWIGLDETLAHLPEYRWLEQQIAPERVVLRLSNLLHKLEAVKAGHGVAPLFCFLAEPEPQLIRLTEPEPLFDTAIWLLSHPNLRQVARVRAFMEFISQCAKAEPLLQGGLLKPIGSKKSAAQP</sequence>
<dbReference type="Gene3D" id="1.10.10.10">
    <property type="entry name" value="Winged helix-like DNA-binding domain superfamily/Winged helix DNA-binding domain"/>
    <property type="match status" value="1"/>
</dbReference>